<comment type="subcellular location">
    <subcellularLocation>
        <location evidence="2">Cell inner membrane</location>
        <topology evidence="2">Multi-pass membrane protein</topology>
    </subcellularLocation>
</comment>
<dbReference type="AlphaFoldDB" id="A0A4R3J694"/>
<dbReference type="PROSITE" id="PS50885">
    <property type="entry name" value="HAMP"/>
    <property type="match status" value="1"/>
</dbReference>
<dbReference type="GO" id="GO:0000155">
    <property type="term" value="F:phosphorelay sensor kinase activity"/>
    <property type="evidence" value="ECO:0007669"/>
    <property type="project" value="InterPro"/>
</dbReference>
<keyword evidence="14 15" id="KW-0472">Membrane</keyword>
<dbReference type="PANTHER" id="PTHR44936">
    <property type="entry name" value="SENSOR PROTEIN CREC"/>
    <property type="match status" value="1"/>
</dbReference>
<dbReference type="InterPro" id="IPR036890">
    <property type="entry name" value="HATPase_C_sf"/>
</dbReference>
<keyword evidence="13" id="KW-0902">Two-component regulatory system</keyword>
<dbReference type="PANTHER" id="PTHR44936:SF5">
    <property type="entry name" value="SENSOR HISTIDINE KINASE ENVZ"/>
    <property type="match status" value="1"/>
</dbReference>
<comment type="caution">
    <text evidence="18">The sequence shown here is derived from an EMBL/GenBank/DDBJ whole genome shotgun (WGS) entry which is preliminary data.</text>
</comment>
<evidence type="ECO:0000256" key="1">
    <source>
        <dbReference type="ARBA" id="ARBA00000085"/>
    </source>
</evidence>
<name>A0A4R3J694_9PROT</name>
<dbReference type="EMBL" id="SLZW01000009">
    <property type="protein sequence ID" value="TCS60855.1"/>
    <property type="molecule type" value="Genomic_DNA"/>
</dbReference>
<dbReference type="Gene3D" id="3.30.565.10">
    <property type="entry name" value="Histidine kinase-like ATPase, C-terminal domain"/>
    <property type="match status" value="1"/>
</dbReference>
<evidence type="ECO:0000256" key="13">
    <source>
        <dbReference type="ARBA" id="ARBA00023012"/>
    </source>
</evidence>
<proteinExistence type="predicted"/>
<evidence type="ECO:0000256" key="4">
    <source>
        <dbReference type="ARBA" id="ARBA00022475"/>
    </source>
</evidence>
<organism evidence="18 19">
    <name type="scientific">Varunaivibrio sulfuroxidans</name>
    <dbReference type="NCBI Taxonomy" id="1773489"/>
    <lineage>
        <taxon>Bacteria</taxon>
        <taxon>Pseudomonadati</taxon>
        <taxon>Pseudomonadota</taxon>
        <taxon>Alphaproteobacteria</taxon>
        <taxon>Rhodospirillales</taxon>
        <taxon>Magnetovibrionaceae</taxon>
        <taxon>Varunaivibrio</taxon>
    </lineage>
</organism>
<evidence type="ECO:0000259" key="16">
    <source>
        <dbReference type="PROSITE" id="PS50109"/>
    </source>
</evidence>
<dbReference type="CDD" id="cd00082">
    <property type="entry name" value="HisKA"/>
    <property type="match status" value="1"/>
</dbReference>
<evidence type="ECO:0000256" key="2">
    <source>
        <dbReference type="ARBA" id="ARBA00004429"/>
    </source>
</evidence>
<reference evidence="18 19" key="1">
    <citation type="submission" date="2019-03" db="EMBL/GenBank/DDBJ databases">
        <title>Genomic Encyclopedia of Type Strains, Phase IV (KMG-IV): sequencing the most valuable type-strain genomes for metagenomic binning, comparative biology and taxonomic classification.</title>
        <authorList>
            <person name="Goeker M."/>
        </authorList>
    </citation>
    <scope>NUCLEOTIDE SEQUENCE [LARGE SCALE GENOMIC DNA]</scope>
    <source>
        <strain evidence="18 19">DSM 101688</strain>
    </source>
</reference>
<evidence type="ECO:0000256" key="11">
    <source>
        <dbReference type="ARBA" id="ARBA00022840"/>
    </source>
</evidence>
<dbReference type="SUPFAM" id="SSF47384">
    <property type="entry name" value="Homodimeric domain of signal transducing histidine kinase"/>
    <property type="match status" value="1"/>
</dbReference>
<evidence type="ECO:0000256" key="10">
    <source>
        <dbReference type="ARBA" id="ARBA00022777"/>
    </source>
</evidence>
<dbReference type="PRINTS" id="PR00344">
    <property type="entry name" value="BCTRLSENSOR"/>
</dbReference>
<dbReference type="InterPro" id="IPR036097">
    <property type="entry name" value="HisK_dim/P_sf"/>
</dbReference>
<dbReference type="InterPro" id="IPR003661">
    <property type="entry name" value="HisK_dim/P_dom"/>
</dbReference>
<evidence type="ECO:0000259" key="17">
    <source>
        <dbReference type="PROSITE" id="PS50885"/>
    </source>
</evidence>
<evidence type="ECO:0000313" key="18">
    <source>
        <dbReference type="EMBL" id="TCS60855.1"/>
    </source>
</evidence>
<evidence type="ECO:0000256" key="15">
    <source>
        <dbReference type="SAM" id="Phobius"/>
    </source>
</evidence>
<accession>A0A4R3J694</accession>
<keyword evidence="7" id="KW-0808">Transferase</keyword>
<keyword evidence="11" id="KW-0067">ATP-binding</keyword>
<dbReference type="InterPro" id="IPR004358">
    <property type="entry name" value="Sig_transdc_His_kin-like_C"/>
</dbReference>
<feature type="transmembrane region" description="Helical" evidence="15">
    <location>
        <begin position="12"/>
        <end position="32"/>
    </location>
</feature>
<dbReference type="InterPro" id="IPR050980">
    <property type="entry name" value="2C_sensor_his_kinase"/>
</dbReference>
<keyword evidence="10 18" id="KW-0418">Kinase</keyword>
<gene>
    <name evidence="18" type="ORF">EDD55_10915</name>
</gene>
<keyword evidence="5" id="KW-0997">Cell inner membrane</keyword>
<dbReference type="InterPro" id="IPR003594">
    <property type="entry name" value="HATPase_dom"/>
</dbReference>
<dbReference type="SMART" id="SM00387">
    <property type="entry name" value="HATPase_c"/>
    <property type="match status" value="1"/>
</dbReference>
<dbReference type="Pfam" id="PF00512">
    <property type="entry name" value="HisKA"/>
    <property type="match status" value="1"/>
</dbReference>
<protein>
    <recommendedName>
        <fullName evidence="3">histidine kinase</fullName>
        <ecNumber evidence="3">2.7.13.3</ecNumber>
    </recommendedName>
</protein>
<evidence type="ECO:0000256" key="3">
    <source>
        <dbReference type="ARBA" id="ARBA00012438"/>
    </source>
</evidence>
<dbReference type="GO" id="GO:0005886">
    <property type="term" value="C:plasma membrane"/>
    <property type="evidence" value="ECO:0007669"/>
    <property type="project" value="UniProtKB-SubCell"/>
</dbReference>
<evidence type="ECO:0000256" key="8">
    <source>
        <dbReference type="ARBA" id="ARBA00022692"/>
    </source>
</evidence>
<evidence type="ECO:0000256" key="6">
    <source>
        <dbReference type="ARBA" id="ARBA00022553"/>
    </source>
</evidence>
<sequence>MRIVPRSLFARTVWVVLLGLLVSNVVALGLFYGDRRSALTLVGGRHLAERIAGVVQASETMAAPRRMMALRTFWGPGFKVTMSEHSAIDAAQNLRWDRRARLVRSAIRDFLGDFRSGRLRMAYSDHGPVEARTIWRAMNAHMREMMGGDAYMTRMSRLWDNRPVLNISYQLSDGTWLNFSAPAVVPKPLWRSHYVVASVFSTILVVLISLWLVRRSTGSLALFARAAERLGLDVNAPALAEEGPSEVQRAARAFNEMQRRLQSFVRDRTHMLAAISHDLRTPITRLRLRAEYMGDPEQQTKMLADLKEMEAMISATLNFARDAVTDEPRVRLDLASLVQSACDDAVDAGGDVTCDAPDHYACEGRPLALKRMMDNLIANAVKYARGTRVEVVQGERGAVIRVLDEGPGIPVDMMDKVFDPFVRVERSRSRETGGVGLGLSAVRSIARAHGGEVVLINRPEGGLEARVSLPQERADPS</sequence>
<dbReference type="SUPFAM" id="SSF55874">
    <property type="entry name" value="ATPase domain of HSP90 chaperone/DNA topoisomerase II/histidine kinase"/>
    <property type="match status" value="1"/>
</dbReference>
<dbReference type="Pfam" id="PF00672">
    <property type="entry name" value="HAMP"/>
    <property type="match status" value="1"/>
</dbReference>
<keyword evidence="19" id="KW-1185">Reference proteome</keyword>
<dbReference type="Proteomes" id="UP000295304">
    <property type="component" value="Unassembled WGS sequence"/>
</dbReference>
<evidence type="ECO:0000256" key="14">
    <source>
        <dbReference type="ARBA" id="ARBA00023136"/>
    </source>
</evidence>
<evidence type="ECO:0000256" key="9">
    <source>
        <dbReference type="ARBA" id="ARBA00022741"/>
    </source>
</evidence>
<evidence type="ECO:0000256" key="5">
    <source>
        <dbReference type="ARBA" id="ARBA00022519"/>
    </source>
</evidence>
<dbReference type="RefSeq" id="WP_243644811.1">
    <property type="nucleotide sequence ID" value="NZ_CP119676.1"/>
</dbReference>
<dbReference type="CDD" id="cd00075">
    <property type="entry name" value="HATPase"/>
    <property type="match status" value="1"/>
</dbReference>
<evidence type="ECO:0000256" key="12">
    <source>
        <dbReference type="ARBA" id="ARBA00022989"/>
    </source>
</evidence>
<dbReference type="InterPro" id="IPR003660">
    <property type="entry name" value="HAMP_dom"/>
</dbReference>
<feature type="transmembrane region" description="Helical" evidence="15">
    <location>
        <begin position="194"/>
        <end position="213"/>
    </location>
</feature>
<dbReference type="SMART" id="SM00304">
    <property type="entry name" value="HAMP"/>
    <property type="match status" value="1"/>
</dbReference>
<keyword evidence="12 15" id="KW-1133">Transmembrane helix</keyword>
<keyword evidence="4" id="KW-1003">Cell membrane</keyword>
<comment type="catalytic activity">
    <reaction evidence="1">
        <text>ATP + protein L-histidine = ADP + protein N-phospho-L-histidine.</text>
        <dbReference type="EC" id="2.7.13.3"/>
    </reaction>
</comment>
<dbReference type="Pfam" id="PF02518">
    <property type="entry name" value="HATPase_c"/>
    <property type="match status" value="1"/>
</dbReference>
<dbReference type="GO" id="GO:0005524">
    <property type="term" value="F:ATP binding"/>
    <property type="evidence" value="ECO:0007669"/>
    <property type="project" value="UniProtKB-KW"/>
</dbReference>
<dbReference type="Gene3D" id="1.10.287.130">
    <property type="match status" value="1"/>
</dbReference>
<dbReference type="PROSITE" id="PS50109">
    <property type="entry name" value="HIS_KIN"/>
    <property type="match status" value="1"/>
</dbReference>
<keyword evidence="9" id="KW-0547">Nucleotide-binding</keyword>
<keyword evidence="8 15" id="KW-0812">Transmembrane</keyword>
<evidence type="ECO:0000313" key="19">
    <source>
        <dbReference type="Proteomes" id="UP000295304"/>
    </source>
</evidence>
<dbReference type="InterPro" id="IPR005467">
    <property type="entry name" value="His_kinase_dom"/>
</dbReference>
<feature type="domain" description="HAMP" evidence="17">
    <location>
        <begin position="214"/>
        <end position="266"/>
    </location>
</feature>
<feature type="domain" description="Histidine kinase" evidence="16">
    <location>
        <begin position="274"/>
        <end position="473"/>
    </location>
</feature>
<dbReference type="EC" id="2.7.13.3" evidence="3"/>
<keyword evidence="6" id="KW-0597">Phosphoprotein</keyword>
<dbReference type="SMART" id="SM00388">
    <property type="entry name" value="HisKA"/>
    <property type="match status" value="1"/>
</dbReference>
<evidence type="ECO:0000256" key="7">
    <source>
        <dbReference type="ARBA" id="ARBA00022679"/>
    </source>
</evidence>